<dbReference type="PANTHER" id="PTHR12147">
    <property type="entry name" value="METALLOPEPTIDASE M28 FAMILY MEMBER"/>
    <property type="match status" value="1"/>
</dbReference>
<keyword evidence="3" id="KW-0479">Metal-binding</keyword>
<dbReference type="Pfam" id="PF04389">
    <property type="entry name" value="Peptidase_M28"/>
    <property type="match status" value="1"/>
</dbReference>
<dbReference type="EMBL" id="FZOS01000004">
    <property type="protein sequence ID" value="SNS29826.1"/>
    <property type="molecule type" value="Genomic_DNA"/>
</dbReference>
<dbReference type="GO" id="GO:0006508">
    <property type="term" value="P:proteolysis"/>
    <property type="evidence" value="ECO:0007669"/>
    <property type="project" value="UniProtKB-KW"/>
</dbReference>
<evidence type="ECO:0000256" key="1">
    <source>
        <dbReference type="ARBA" id="ARBA00022438"/>
    </source>
</evidence>
<dbReference type="GO" id="GO:0004180">
    <property type="term" value="F:carboxypeptidase activity"/>
    <property type="evidence" value="ECO:0007669"/>
    <property type="project" value="UniProtKB-KW"/>
</dbReference>
<evidence type="ECO:0000256" key="4">
    <source>
        <dbReference type="ARBA" id="ARBA00022729"/>
    </source>
</evidence>
<dbReference type="PANTHER" id="PTHR12147:SF56">
    <property type="entry name" value="AMINOPEPTIDASE YDR415C-RELATED"/>
    <property type="match status" value="1"/>
</dbReference>
<gene>
    <name evidence="9" type="ORF">SAMN06295912_10427</name>
</gene>
<dbReference type="InterPro" id="IPR007484">
    <property type="entry name" value="Peptidase_M28"/>
</dbReference>
<organism evidence="9 10">
    <name type="scientific">Edaphosphingomonas laterariae</name>
    <dbReference type="NCBI Taxonomy" id="861865"/>
    <lineage>
        <taxon>Bacteria</taxon>
        <taxon>Pseudomonadati</taxon>
        <taxon>Pseudomonadota</taxon>
        <taxon>Alphaproteobacteria</taxon>
        <taxon>Sphingomonadales</taxon>
        <taxon>Rhizorhabdaceae</taxon>
        <taxon>Edaphosphingomonas</taxon>
    </lineage>
</organism>
<keyword evidence="1" id="KW-0031">Aminopeptidase</keyword>
<accession>A0A239DBP9</accession>
<keyword evidence="4 7" id="KW-0732">Signal</keyword>
<proteinExistence type="predicted"/>
<dbReference type="GO" id="GO:0008235">
    <property type="term" value="F:metalloexopeptidase activity"/>
    <property type="evidence" value="ECO:0007669"/>
    <property type="project" value="InterPro"/>
</dbReference>
<dbReference type="SUPFAM" id="SSF53187">
    <property type="entry name" value="Zn-dependent exopeptidases"/>
    <property type="match status" value="1"/>
</dbReference>
<dbReference type="GO" id="GO:0004177">
    <property type="term" value="F:aminopeptidase activity"/>
    <property type="evidence" value="ECO:0007669"/>
    <property type="project" value="UniProtKB-KW"/>
</dbReference>
<dbReference type="InterPro" id="IPR045175">
    <property type="entry name" value="M28_fam"/>
</dbReference>
<feature type="signal peptide" evidence="7">
    <location>
        <begin position="1"/>
        <end position="26"/>
    </location>
</feature>
<feature type="chain" id="PRO_5011969332" evidence="7">
    <location>
        <begin position="27"/>
        <end position="505"/>
    </location>
</feature>
<sequence>MRAMGRLLSTTPPLLLSALIATQPLAARAPSDAAVEARLRGHVETLAADAMEGRKPGTEGGNMAAAYIARAFAAVGLKAGATDGSYYMPVALVERRPADTKAEWRISGAVVRVDADTVALRAAAPETRIMDAPLIFGGYGIDDEKAGIRSFDGVDVRGAVVLIFGDTPPGLDHAPGYTARRDALIASGAAAVIRIAPDDKKWADFDKALAEPENDLADGTPEPTRGAMAPAAWAKLAKAGKLDGITAADMARPEFRAVRIDGTASLNIATSLRPYRSWNVVGRLAGSDPAAGALLYLAHWDHLGICRPEGAADRICNGAVDNASGVAMIIEVARGLAAAKKPPVRDIYFVATTAEEMGLLGAHALAKAPPVPAERIAAVLNFDTVAIAPRATPVATLGRGQTPLDPLIDAAARRQGRRINASTDANALTPRQDGWAFTQIGVPAVMVGGSLNLDLLKAYLGGEYHKPGDDLAQPIVLDGVAEDVRLHVTLGQMIADPKRYQPPPR</sequence>
<evidence type="ECO:0000313" key="9">
    <source>
        <dbReference type="EMBL" id="SNS29826.1"/>
    </source>
</evidence>
<evidence type="ECO:0000259" key="8">
    <source>
        <dbReference type="Pfam" id="PF04389"/>
    </source>
</evidence>
<evidence type="ECO:0000256" key="6">
    <source>
        <dbReference type="ARBA" id="ARBA00022833"/>
    </source>
</evidence>
<name>A0A239DBP9_9SPHN</name>
<evidence type="ECO:0000256" key="2">
    <source>
        <dbReference type="ARBA" id="ARBA00022670"/>
    </source>
</evidence>
<dbReference type="Gene3D" id="3.50.30.30">
    <property type="match status" value="1"/>
</dbReference>
<dbReference type="GO" id="GO:0046872">
    <property type="term" value="F:metal ion binding"/>
    <property type="evidence" value="ECO:0007669"/>
    <property type="project" value="UniProtKB-KW"/>
</dbReference>
<keyword evidence="5" id="KW-0378">Hydrolase</keyword>
<evidence type="ECO:0000256" key="5">
    <source>
        <dbReference type="ARBA" id="ARBA00022801"/>
    </source>
</evidence>
<evidence type="ECO:0000313" key="10">
    <source>
        <dbReference type="Proteomes" id="UP000198281"/>
    </source>
</evidence>
<reference evidence="10" key="1">
    <citation type="submission" date="2017-06" db="EMBL/GenBank/DDBJ databases">
        <authorList>
            <person name="Varghese N."/>
            <person name="Submissions S."/>
        </authorList>
    </citation>
    <scope>NUCLEOTIDE SEQUENCE [LARGE SCALE GENOMIC DNA]</scope>
    <source>
        <strain evidence="10">LNB2</strain>
    </source>
</reference>
<keyword evidence="2" id="KW-0645">Protease</keyword>
<dbReference type="AlphaFoldDB" id="A0A239DBP9"/>
<dbReference type="Gene3D" id="3.40.630.10">
    <property type="entry name" value="Zn peptidases"/>
    <property type="match status" value="1"/>
</dbReference>
<feature type="domain" description="Peptidase M28" evidence="8">
    <location>
        <begin position="279"/>
        <end position="473"/>
    </location>
</feature>
<keyword evidence="9" id="KW-0121">Carboxypeptidase</keyword>
<keyword evidence="6" id="KW-0862">Zinc</keyword>
<protein>
    <submittedName>
        <fullName evidence="9">Zn-dependent amino- or carboxypeptidase, M28 family</fullName>
    </submittedName>
</protein>
<dbReference type="Proteomes" id="UP000198281">
    <property type="component" value="Unassembled WGS sequence"/>
</dbReference>
<evidence type="ECO:0000256" key="7">
    <source>
        <dbReference type="SAM" id="SignalP"/>
    </source>
</evidence>
<evidence type="ECO:0000256" key="3">
    <source>
        <dbReference type="ARBA" id="ARBA00022723"/>
    </source>
</evidence>
<keyword evidence="10" id="KW-1185">Reference proteome</keyword>